<dbReference type="GO" id="GO:1990757">
    <property type="term" value="F:ubiquitin ligase activator activity"/>
    <property type="evidence" value="ECO:0007669"/>
    <property type="project" value="TreeGrafter"/>
</dbReference>
<dbReference type="GO" id="GO:0005680">
    <property type="term" value="C:anaphase-promoting complex"/>
    <property type="evidence" value="ECO:0007669"/>
    <property type="project" value="TreeGrafter"/>
</dbReference>
<evidence type="ECO:0000256" key="4">
    <source>
        <dbReference type="ARBA" id="ARBA00022737"/>
    </source>
</evidence>
<feature type="region of interest" description="Disordered" evidence="8">
    <location>
        <begin position="31"/>
        <end position="113"/>
    </location>
</feature>
<accession>A0A8B7ZC43</accession>
<reference evidence="11 12" key="1">
    <citation type="submission" date="2025-04" db="UniProtKB">
        <authorList>
            <consortium name="RefSeq"/>
        </authorList>
    </citation>
    <scope>IDENTIFICATION</scope>
</reference>
<dbReference type="OrthoDB" id="10263272at2759"/>
<organism evidence="10 12">
    <name type="scientific">Acanthaster planci</name>
    <name type="common">Crown-of-thorns starfish</name>
    <dbReference type="NCBI Taxonomy" id="133434"/>
    <lineage>
        <taxon>Eukaryota</taxon>
        <taxon>Metazoa</taxon>
        <taxon>Echinodermata</taxon>
        <taxon>Eleutherozoa</taxon>
        <taxon>Asterozoa</taxon>
        <taxon>Asteroidea</taxon>
        <taxon>Valvatacea</taxon>
        <taxon>Valvatida</taxon>
        <taxon>Acanthasteridae</taxon>
        <taxon>Acanthaster</taxon>
    </lineage>
</organism>
<keyword evidence="2 7" id="KW-0853">WD repeat</keyword>
<evidence type="ECO:0000256" key="6">
    <source>
        <dbReference type="ARBA" id="ARBA00023306"/>
    </source>
</evidence>
<dbReference type="PROSITE" id="PS50082">
    <property type="entry name" value="WD_REPEATS_2"/>
    <property type="match status" value="3"/>
</dbReference>
<dbReference type="InterPro" id="IPR015943">
    <property type="entry name" value="WD40/YVTN_repeat-like_dom_sf"/>
</dbReference>
<sequence length="533" mass="58605">MAHFQFEASVSELVRLDGPMVRAPVPRWQRKAMERKDSCCWSPTSPAPMSFSRSKTPKCTPLMDSSLRGAKTPAKTPSKTPSKTPGKKQSKTPTGKRPASATLPPSNQGDRFIPNRALMDLDFSNFRINNDDEPEEGEDVKGRAYSSTLSEMLSGKQTENAKILTLKQKPPKAQEGYYNNLKVLYSSSKCDSTTKAKAGRYIPKTADNVLDAPGLRNDFYLNLVDWGSRNLLAVALHDDLYLWIASSGTVEHLLKLDDPEDYLCSVSWIKEGNVLATGNAQGQVQLWDVEKSKCLRTMDGHAARVGSLSWNEFILTSGSRTGKIHHHDVRVADHHVATLDCHTQEVCGLKWSPDGKYLASGGNDNQVNVWASAAGTGTAPLYSLTQHQAAVKALAWCPWQPSILASGGGTADRTIRFWNCNTGLCLNSVDTGSQVSSILWSAAHKELISSHGFAQYQLSIWKYPMMQRIADLKGHTNRILSMCLSPDQTMVMSAAADETLRRWSCFTSVDSKQKSVKGGKTRTSHALSVGQIR</sequence>
<dbReference type="SUPFAM" id="SSF50998">
    <property type="entry name" value="Quinoprotein alcohol dehydrogenase-like"/>
    <property type="match status" value="1"/>
</dbReference>
<evidence type="ECO:0000256" key="8">
    <source>
        <dbReference type="SAM" id="MobiDB-lite"/>
    </source>
</evidence>
<dbReference type="Proteomes" id="UP000694845">
    <property type="component" value="Unplaced"/>
</dbReference>
<protein>
    <submittedName>
        <fullName evidence="11 12">Cell division cycle protein 20 homolog</fullName>
    </submittedName>
</protein>
<evidence type="ECO:0000256" key="7">
    <source>
        <dbReference type="PROSITE-ProRule" id="PRU00221"/>
    </source>
</evidence>
<keyword evidence="6" id="KW-0131">Cell cycle</keyword>
<gene>
    <name evidence="11 12" type="primary">LOC110985998</name>
</gene>
<dbReference type="Pfam" id="PF24807">
    <property type="entry name" value="WD40_CDC20-Fz"/>
    <property type="match status" value="1"/>
</dbReference>
<dbReference type="PROSITE" id="PS50294">
    <property type="entry name" value="WD_REPEATS_REGION"/>
    <property type="match status" value="2"/>
</dbReference>
<evidence type="ECO:0000256" key="3">
    <source>
        <dbReference type="ARBA" id="ARBA00022618"/>
    </source>
</evidence>
<dbReference type="InterPro" id="IPR011047">
    <property type="entry name" value="Quinoprotein_ADH-like_sf"/>
</dbReference>
<dbReference type="InterPro" id="IPR001680">
    <property type="entry name" value="WD40_rpt"/>
</dbReference>
<keyword evidence="10" id="KW-1185">Reference proteome</keyword>
<dbReference type="KEGG" id="aplc:110985998"/>
<feature type="repeat" description="WD" evidence="7">
    <location>
        <begin position="472"/>
        <end position="504"/>
    </location>
</feature>
<dbReference type="RefSeq" id="XP_022103254.1">
    <property type="nucleotide sequence ID" value="XM_022247562.1"/>
</dbReference>
<comment type="similarity">
    <text evidence="1">Belongs to the WD repeat CDC20/Fizzy family.</text>
</comment>
<evidence type="ECO:0000313" key="11">
    <source>
        <dbReference type="RefSeq" id="XP_022103253.1"/>
    </source>
</evidence>
<evidence type="ECO:0000259" key="9">
    <source>
        <dbReference type="Pfam" id="PF24807"/>
    </source>
</evidence>
<name>A0A8B7ZC43_ACAPL</name>
<dbReference type="GO" id="GO:0051301">
    <property type="term" value="P:cell division"/>
    <property type="evidence" value="ECO:0007669"/>
    <property type="project" value="UniProtKB-KW"/>
</dbReference>
<dbReference type="PANTHER" id="PTHR19918:SF8">
    <property type="entry name" value="FI02843P"/>
    <property type="match status" value="1"/>
</dbReference>
<dbReference type="RefSeq" id="XP_022103253.1">
    <property type="nucleotide sequence ID" value="XM_022247561.1"/>
</dbReference>
<dbReference type="GO" id="GO:1905786">
    <property type="term" value="P:positive regulation of anaphase-promoting complex-dependent catabolic process"/>
    <property type="evidence" value="ECO:0007669"/>
    <property type="project" value="TreeGrafter"/>
</dbReference>
<dbReference type="InterPro" id="IPR033010">
    <property type="entry name" value="Cdc20/Fizzy"/>
</dbReference>
<dbReference type="CDD" id="cd00200">
    <property type="entry name" value="WD40"/>
    <property type="match status" value="1"/>
</dbReference>
<dbReference type="GO" id="GO:0031145">
    <property type="term" value="P:anaphase-promoting complex-dependent catabolic process"/>
    <property type="evidence" value="ECO:0007669"/>
    <property type="project" value="TreeGrafter"/>
</dbReference>
<dbReference type="SMART" id="SM00320">
    <property type="entry name" value="WD40"/>
    <property type="match status" value="5"/>
</dbReference>
<dbReference type="AlphaFoldDB" id="A0A8B7ZC43"/>
<dbReference type="GeneID" id="110985998"/>
<proteinExistence type="inferred from homology"/>
<dbReference type="GO" id="GO:0010997">
    <property type="term" value="F:anaphase-promoting complex binding"/>
    <property type="evidence" value="ECO:0007669"/>
    <property type="project" value="InterPro"/>
</dbReference>
<evidence type="ECO:0000256" key="1">
    <source>
        <dbReference type="ARBA" id="ARBA00006445"/>
    </source>
</evidence>
<feature type="repeat" description="WD" evidence="7">
    <location>
        <begin position="339"/>
        <end position="370"/>
    </location>
</feature>
<evidence type="ECO:0000313" key="12">
    <source>
        <dbReference type="RefSeq" id="XP_022103254.1"/>
    </source>
</evidence>
<evidence type="ECO:0000256" key="5">
    <source>
        <dbReference type="ARBA" id="ARBA00022776"/>
    </source>
</evidence>
<feature type="repeat" description="WD" evidence="7">
    <location>
        <begin position="256"/>
        <end position="297"/>
    </location>
</feature>
<feature type="compositionally biased region" description="Low complexity" evidence="8">
    <location>
        <begin position="69"/>
        <end position="84"/>
    </location>
</feature>
<dbReference type="Gene3D" id="2.130.10.10">
    <property type="entry name" value="YVTN repeat-like/Quinoprotein amine dehydrogenase"/>
    <property type="match status" value="1"/>
</dbReference>
<evidence type="ECO:0000256" key="2">
    <source>
        <dbReference type="ARBA" id="ARBA00022574"/>
    </source>
</evidence>
<dbReference type="PANTHER" id="PTHR19918">
    <property type="entry name" value="CELL DIVISION CYCLE 20 CDC20 FIZZY -RELATED"/>
    <property type="match status" value="1"/>
</dbReference>
<dbReference type="InterPro" id="IPR056150">
    <property type="entry name" value="WD40_CDC20-Fz"/>
</dbReference>
<dbReference type="OMA" id="NTHTCAM"/>
<keyword evidence="4" id="KW-0677">Repeat</keyword>
<keyword evidence="5" id="KW-0498">Mitosis</keyword>
<feature type="domain" description="CDC20/Fizzy WD40" evidence="9">
    <location>
        <begin position="210"/>
        <end position="503"/>
    </location>
</feature>
<evidence type="ECO:0000313" key="10">
    <source>
        <dbReference type="Proteomes" id="UP000694845"/>
    </source>
</evidence>
<keyword evidence="3 11" id="KW-0132">Cell division</keyword>